<dbReference type="Proteomes" id="UP000724874">
    <property type="component" value="Unassembled WGS sequence"/>
</dbReference>
<sequence length="380" mass="43768">MSFNNLPLELKSVILNELSDDKAQLLELPTPRAFRTLNISRKHGTYAVFSNLPDRSPVYDYVREIKFSALQRLHDVFEGDEVDETISIFTHFSKFPALHTLRFYFHDEYEEGMYEVLGDSISMSPVRTLQIEIFKTLAGLADGGFRLHELEVRGLLALPNEGLCLAAISPLLSPLTTLRLSLVTNNGDDFELADEDFTAFWKTDLFELLRLAVSLTDVTLMSDINTVGFDGAQWDKLRLPKLRRLHLEYIIFTNIAYYQQRFLSSAEGFEEFILRHKDTLEDLDLSLFSIEIDQEDPNRRTWAMIWNGFEAQLSRLRSFKFDPLPGHIVDLETGSTFEGYATRVAEFGYFGCFWDHLADSTLDEMVFDSLQRCTEGRTCR</sequence>
<dbReference type="OrthoDB" id="3030848at2759"/>
<dbReference type="EMBL" id="JADNYJ010000107">
    <property type="protein sequence ID" value="KAF8884557.1"/>
    <property type="molecule type" value="Genomic_DNA"/>
</dbReference>
<evidence type="ECO:0000313" key="1">
    <source>
        <dbReference type="EMBL" id="KAF8884557.1"/>
    </source>
</evidence>
<evidence type="ECO:0000313" key="2">
    <source>
        <dbReference type="Proteomes" id="UP000724874"/>
    </source>
</evidence>
<organism evidence="1 2">
    <name type="scientific">Gymnopilus junonius</name>
    <name type="common">Spectacular rustgill mushroom</name>
    <name type="synonym">Gymnopilus spectabilis subsp. junonius</name>
    <dbReference type="NCBI Taxonomy" id="109634"/>
    <lineage>
        <taxon>Eukaryota</taxon>
        <taxon>Fungi</taxon>
        <taxon>Dikarya</taxon>
        <taxon>Basidiomycota</taxon>
        <taxon>Agaricomycotina</taxon>
        <taxon>Agaricomycetes</taxon>
        <taxon>Agaricomycetidae</taxon>
        <taxon>Agaricales</taxon>
        <taxon>Agaricineae</taxon>
        <taxon>Hymenogastraceae</taxon>
        <taxon>Gymnopilus</taxon>
    </lineage>
</organism>
<dbReference type="AlphaFoldDB" id="A0A9P5NGV5"/>
<comment type="caution">
    <text evidence="1">The sequence shown here is derived from an EMBL/GenBank/DDBJ whole genome shotgun (WGS) entry which is preliminary data.</text>
</comment>
<keyword evidence="2" id="KW-1185">Reference proteome</keyword>
<evidence type="ECO:0008006" key="3">
    <source>
        <dbReference type="Google" id="ProtNLM"/>
    </source>
</evidence>
<gene>
    <name evidence="1" type="ORF">CPB84DRAFT_1789029</name>
</gene>
<protein>
    <recommendedName>
        <fullName evidence="3">F-box domain-containing protein</fullName>
    </recommendedName>
</protein>
<proteinExistence type="predicted"/>
<reference evidence="1" key="1">
    <citation type="submission" date="2020-11" db="EMBL/GenBank/DDBJ databases">
        <authorList>
            <consortium name="DOE Joint Genome Institute"/>
            <person name="Ahrendt S."/>
            <person name="Riley R."/>
            <person name="Andreopoulos W."/>
            <person name="LaButti K."/>
            <person name="Pangilinan J."/>
            <person name="Ruiz-duenas F.J."/>
            <person name="Barrasa J.M."/>
            <person name="Sanchez-Garcia M."/>
            <person name="Camarero S."/>
            <person name="Miyauchi S."/>
            <person name="Serrano A."/>
            <person name="Linde D."/>
            <person name="Babiker R."/>
            <person name="Drula E."/>
            <person name="Ayuso-Fernandez I."/>
            <person name="Pacheco R."/>
            <person name="Padilla G."/>
            <person name="Ferreira P."/>
            <person name="Barriuso J."/>
            <person name="Kellner H."/>
            <person name="Castanera R."/>
            <person name="Alfaro M."/>
            <person name="Ramirez L."/>
            <person name="Pisabarro A.G."/>
            <person name="Kuo A."/>
            <person name="Tritt A."/>
            <person name="Lipzen A."/>
            <person name="He G."/>
            <person name="Yan M."/>
            <person name="Ng V."/>
            <person name="Cullen D."/>
            <person name="Martin F."/>
            <person name="Rosso M.-N."/>
            <person name="Henrissat B."/>
            <person name="Hibbett D."/>
            <person name="Martinez A.T."/>
            <person name="Grigoriev I.V."/>
        </authorList>
    </citation>
    <scope>NUCLEOTIDE SEQUENCE</scope>
    <source>
        <strain evidence="1">AH 44721</strain>
    </source>
</reference>
<name>A0A9P5NGV5_GYMJU</name>
<accession>A0A9P5NGV5</accession>